<dbReference type="GeneID" id="98061770"/>
<dbReference type="OrthoDB" id="9790407at2"/>
<dbReference type="Proteomes" id="UP000235589">
    <property type="component" value="Chromosome"/>
</dbReference>
<name>A0A2K9NZS2_9FIRM</name>
<sequence>MKNFYMIGGTMGIGKTSTCKFLKNKLPNSVFLDGDWCWDMNPFQINNETKSMVMKNICYMLNNFLKCSCYDNIIFCWVMHKQEIINSILETLDLSEVKLHLISLVCERQTLYDRLMSDVAAGIRNTDVIFRSIEYLPLFYKLNTDLLDVTDVSPEQAANLIRNNY</sequence>
<proteinExistence type="predicted"/>
<dbReference type="AlphaFoldDB" id="A0A2K9NZS2"/>
<accession>A0A2K9NZS2</accession>
<keyword evidence="2" id="KW-1185">Reference proteome</keyword>
<evidence type="ECO:0000313" key="1">
    <source>
        <dbReference type="EMBL" id="AUO18525.1"/>
    </source>
</evidence>
<dbReference type="InterPro" id="IPR027417">
    <property type="entry name" value="P-loop_NTPase"/>
</dbReference>
<dbReference type="KEGG" id="mpec:B9O19_00341"/>
<dbReference type="RefSeq" id="WP_102364821.1">
    <property type="nucleotide sequence ID" value="NZ_CP020991.1"/>
</dbReference>
<reference evidence="1 2" key="1">
    <citation type="submission" date="2017-04" db="EMBL/GenBank/DDBJ databases">
        <title>Monoglobus pectinilyticus 14 draft genome.</title>
        <authorList>
            <person name="Kim C."/>
            <person name="Rosendale D.I."/>
            <person name="Kelly W.J."/>
            <person name="Tannock G.W."/>
            <person name="Patchett M.L."/>
            <person name="Jordens J.Z."/>
        </authorList>
    </citation>
    <scope>NUCLEOTIDE SEQUENCE [LARGE SCALE GENOMIC DNA]</scope>
    <source>
        <strain evidence="1 2">14</strain>
    </source>
</reference>
<protein>
    <recommendedName>
        <fullName evidence="3">Nucleotide kinase</fullName>
    </recommendedName>
</protein>
<gene>
    <name evidence="1" type="ORF">B9O19_00341</name>
</gene>
<dbReference type="SUPFAM" id="SSF52540">
    <property type="entry name" value="P-loop containing nucleoside triphosphate hydrolases"/>
    <property type="match status" value="1"/>
</dbReference>
<dbReference type="EMBL" id="CP020991">
    <property type="protein sequence ID" value="AUO18525.1"/>
    <property type="molecule type" value="Genomic_DNA"/>
</dbReference>
<organism evidence="1 2">
    <name type="scientific">Monoglobus pectinilyticus</name>
    <dbReference type="NCBI Taxonomy" id="1981510"/>
    <lineage>
        <taxon>Bacteria</taxon>
        <taxon>Bacillati</taxon>
        <taxon>Bacillota</taxon>
        <taxon>Clostridia</taxon>
        <taxon>Monoglobales</taxon>
        <taxon>Monoglobaceae</taxon>
        <taxon>Monoglobus</taxon>
    </lineage>
</organism>
<dbReference type="Gene3D" id="3.40.50.300">
    <property type="entry name" value="P-loop containing nucleotide triphosphate hydrolases"/>
    <property type="match status" value="1"/>
</dbReference>
<evidence type="ECO:0008006" key="3">
    <source>
        <dbReference type="Google" id="ProtNLM"/>
    </source>
</evidence>
<dbReference type="Pfam" id="PF13238">
    <property type="entry name" value="AAA_18"/>
    <property type="match status" value="1"/>
</dbReference>
<evidence type="ECO:0000313" key="2">
    <source>
        <dbReference type="Proteomes" id="UP000235589"/>
    </source>
</evidence>